<name>A0ABD1YQY1_9MARC</name>
<dbReference type="PANTHER" id="PTHR33492">
    <property type="entry name" value="OSJNBA0043A12.37 PROTEIN-RELATED"/>
    <property type="match status" value="1"/>
</dbReference>
<comment type="caution">
    <text evidence="2">The sequence shown here is derived from an EMBL/GenBank/DDBJ whole genome shotgun (WGS) entry which is preliminary data.</text>
</comment>
<dbReference type="PANTHER" id="PTHR33492:SF4">
    <property type="entry name" value="OS02G0174300 PROTEIN"/>
    <property type="match status" value="1"/>
</dbReference>
<protein>
    <recommendedName>
        <fullName evidence="1">Myb/SANT-like DNA-binding domain-containing protein</fullName>
    </recommendedName>
</protein>
<proteinExistence type="predicted"/>
<keyword evidence="3" id="KW-1185">Reference proteome</keyword>
<dbReference type="AlphaFoldDB" id="A0ABD1YQY1"/>
<sequence length="153" mass="17014">MISAEVRWGRIAENLKEKNCAVDASQCCGKWEAVVGGYRKIKDHNNRSRNAPFSSLLKIERKDLKLLLEFYDKWVEILDSFYGQRANISPPCMAKSGDIGVGSPGTAEVTVDAEPVREEVSAVERGHTSGNERTVHGNSGKRKKMLAILLRLL</sequence>
<accession>A0ABD1YQY1</accession>
<feature type="domain" description="Myb/SANT-like DNA-binding" evidence="1">
    <location>
        <begin position="7"/>
        <end position="51"/>
    </location>
</feature>
<dbReference type="Pfam" id="PF13837">
    <property type="entry name" value="Myb_DNA-bind_4"/>
    <property type="match status" value="1"/>
</dbReference>
<dbReference type="InterPro" id="IPR044822">
    <property type="entry name" value="Myb_DNA-bind_4"/>
</dbReference>
<evidence type="ECO:0000259" key="1">
    <source>
        <dbReference type="Pfam" id="PF13837"/>
    </source>
</evidence>
<organism evidence="2 3">
    <name type="scientific">Riccia fluitans</name>
    <dbReference type="NCBI Taxonomy" id="41844"/>
    <lineage>
        <taxon>Eukaryota</taxon>
        <taxon>Viridiplantae</taxon>
        <taxon>Streptophyta</taxon>
        <taxon>Embryophyta</taxon>
        <taxon>Marchantiophyta</taxon>
        <taxon>Marchantiopsida</taxon>
        <taxon>Marchantiidae</taxon>
        <taxon>Marchantiales</taxon>
        <taxon>Ricciaceae</taxon>
        <taxon>Riccia</taxon>
    </lineage>
</organism>
<dbReference type="Proteomes" id="UP001605036">
    <property type="component" value="Unassembled WGS sequence"/>
</dbReference>
<reference evidence="2 3" key="1">
    <citation type="submission" date="2024-09" db="EMBL/GenBank/DDBJ databases">
        <title>Chromosome-scale assembly of Riccia fluitans.</title>
        <authorList>
            <person name="Paukszto L."/>
            <person name="Sawicki J."/>
            <person name="Karawczyk K."/>
            <person name="Piernik-Szablinska J."/>
            <person name="Szczecinska M."/>
            <person name="Mazdziarz M."/>
        </authorList>
    </citation>
    <scope>NUCLEOTIDE SEQUENCE [LARGE SCALE GENOMIC DNA]</scope>
    <source>
        <strain evidence="2">Rf_01</strain>
        <tissue evidence="2">Aerial parts of the thallus</tissue>
    </source>
</reference>
<gene>
    <name evidence="2" type="ORF">R1flu_004485</name>
</gene>
<evidence type="ECO:0000313" key="3">
    <source>
        <dbReference type="Proteomes" id="UP001605036"/>
    </source>
</evidence>
<dbReference type="EMBL" id="JBHFFA010000003">
    <property type="protein sequence ID" value="KAL2633006.1"/>
    <property type="molecule type" value="Genomic_DNA"/>
</dbReference>
<evidence type="ECO:0000313" key="2">
    <source>
        <dbReference type="EMBL" id="KAL2633006.1"/>
    </source>
</evidence>